<comment type="caution">
    <text evidence="2">The sequence shown here is derived from an EMBL/GenBank/DDBJ whole genome shotgun (WGS) entry which is preliminary data.</text>
</comment>
<evidence type="ECO:0000313" key="2">
    <source>
        <dbReference type="EMBL" id="HJC35366.1"/>
    </source>
</evidence>
<evidence type="ECO:0000256" key="1">
    <source>
        <dbReference type="SAM" id="Phobius"/>
    </source>
</evidence>
<reference evidence="2" key="1">
    <citation type="journal article" date="2021" name="PeerJ">
        <title>Extensive microbial diversity within the chicken gut microbiome revealed by metagenomics and culture.</title>
        <authorList>
            <person name="Gilroy R."/>
            <person name="Ravi A."/>
            <person name="Getino M."/>
            <person name="Pursley I."/>
            <person name="Horton D.L."/>
            <person name="Alikhan N.F."/>
            <person name="Baker D."/>
            <person name="Gharbi K."/>
            <person name="Hall N."/>
            <person name="Watson M."/>
            <person name="Adriaenssens E.M."/>
            <person name="Foster-Nyarko E."/>
            <person name="Jarju S."/>
            <person name="Secka A."/>
            <person name="Antonio M."/>
            <person name="Oren A."/>
            <person name="Chaudhuri R.R."/>
            <person name="La Ragione R."/>
            <person name="Hildebrand F."/>
            <person name="Pallen M.J."/>
        </authorList>
    </citation>
    <scope>NUCLEOTIDE SEQUENCE</scope>
    <source>
        <strain evidence="2">ChiW19-954</strain>
    </source>
</reference>
<evidence type="ECO:0000313" key="3">
    <source>
        <dbReference type="Proteomes" id="UP000823890"/>
    </source>
</evidence>
<feature type="transmembrane region" description="Helical" evidence="1">
    <location>
        <begin position="332"/>
        <end position="351"/>
    </location>
</feature>
<name>A0A9D2NPY6_9FIRM</name>
<feature type="transmembrane region" description="Helical" evidence="1">
    <location>
        <begin position="7"/>
        <end position="29"/>
    </location>
</feature>
<keyword evidence="1" id="KW-1133">Transmembrane helix</keyword>
<dbReference type="AlphaFoldDB" id="A0A9D2NPY6"/>
<feature type="transmembrane region" description="Helical" evidence="1">
    <location>
        <begin position="188"/>
        <end position="211"/>
    </location>
</feature>
<feature type="transmembrane region" description="Helical" evidence="1">
    <location>
        <begin position="148"/>
        <end position="167"/>
    </location>
</feature>
<dbReference type="EMBL" id="DWWO01000146">
    <property type="protein sequence ID" value="HJC35366.1"/>
    <property type="molecule type" value="Genomic_DNA"/>
</dbReference>
<proteinExistence type="predicted"/>
<dbReference type="SUPFAM" id="SSF103473">
    <property type="entry name" value="MFS general substrate transporter"/>
    <property type="match status" value="1"/>
</dbReference>
<feature type="transmembrane region" description="Helical" evidence="1">
    <location>
        <begin position="299"/>
        <end position="320"/>
    </location>
</feature>
<feature type="transmembrane region" description="Helical" evidence="1">
    <location>
        <begin position="92"/>
        <end position="112"/>
    </location>
</feature>
<feature type="transmembrane region" description="Helical" evidence="1">
    <location>
        <begin position="273"/>
        <end position="292"/>
    </location>
</feature>
<keyword evidence="1" id="KW-0812">Transmembrane</keyword>
<feature type="transmembrane region" description="Helical" evidence="1">
    <location>
        <begin position="217"/>
        <end position="237"/>
    </location>
</feature>
<evidence type="ECO:0008006" key="4">
    <source>
        <dbReference type="Google" id="ProtNLM"/>
    </source>
</evidence>
<feature type="transmembrane region" description="Helical" evidence="1">
    <location>
        <begin position="124"/>
        <end position="142"/>
    </location>
</feature>
<feature type="transmembrane region" description="Helical" evidence="1">
    <location>
        <begin position="69"/>
        <end position="86"/>
    </location>
</feature>
<protein>
    <recommendedName>
        <fullName evidence="4">MFS transporter</fullName>
    </recommendedName>
</protein>
<reference evidence="2" key="2">
    <citation type="submission" date="2021-04" db="EMBL/GenBank/DDBJ databases">
        <authorList>
            <person name="Gilroy R."/>
        </authorList>
    </citation>
    <scope>NUCLEOTIDE SEQUENCE</scope>
    <source>
        <strain evidence="2">ChiW19-954</strain>
    </source>
</reference>
<organism evidence="2 3">
    <name type="scientific">Candidatus Mediterraneibacter faecipullorum</name>
    <dbReference type="NCBI Taxonomy" id="2838670"/>
    <lineage>
        <taxon>Bacteria</taxon>
        <taxon>Bacillati</taxon>
        <taxon>Bacillota</taxon>
        <taxon>Clostridia</taxon>
        <taxon>Lachnospirales</taxon>
        <taxon>Lachnospiraceae</taxon>
        <taxon>Mediterraneibacter</taxon>
    </lineage>
</organism>
<sequence>MKRHRRLVWASASHFMIDFICAWMIINRIPGSEAWFVKMLIYNFLAFAGQLPAGIILDRLASEWEKATSAAASAGCLLCLAAFASGADSHTLVITAGIGNALFHVGSGAGILKLYRGRAAEPGIFVSTGAFGIYAGSVIPMIDRLYVPAGVILSALLAYSIILILSEKEKPPADRSEYHGNVRVRKKFSLSAVQEAISVTCLILVAAFRSFEGSVFAFPWNSSIYTGIALTGAVFLGKMLGGMSSDRFGGCRTAAVSLAVSALLLGMSDRMGAGLAGVLLFNMTMPVTLSTLYRKFPEYPAASFGILTFALYLGVLPVFAGVPEWMRSPASYTILTVISLVLITVGLCFPLRRKINQLYTRNRREMP</sequence>
<feature type="transmembrane region" description="Helical" evidence="1">
    <location>
        <begin position="35"/>
        <end position="57"/>
    </location>
</feature>
<keyword evidence="1" id="KW-0472">Membrane</keyword>
<gene>
    <name evidence="2" type="ORF">H9758_12395</name>
</gene>
<dbReference type="InterPro" id="IPR036259">
    <property type="entry name" value="MFS_trans_sf"/>
</dbReference>
<accession>A0A9D2NPY6</accession>
<dbReference type="Proteomes" id="UP000823890">
    <property type="component" value="Unassembled WGS sequence"/>
</dbReference>
<feature type="transmembrane region" description="Helical" evidence="1">
    <location>
        <begin position="249"/>
        <end position="267"/>
    </location>
</feature>